<dbReference type="PANTHER" id="PTHR37318:SF1">
    <property type="entry name" value="BSL7504 PROTEIN"/>
    <property type="match status" value="1"/>
</dbReference>
<reference evidence="2 3" key="1">
    <citation type="submission" date="2018-02" db="EMBL/GenBank/DDBJ databases">
        <title>Genomic Encyclopedia of Archaeal and Bacterial Type Strains, Phase II (KMG-II): from individual species to whole genera.</title>
        <authorList>
            <person name="Goeker M."/>
        </authorList>
    </citation>
    <scope>NUCLEOTIDE SEQUENCE [LARGE SCALE GENOMIC DNA]</scope>
    <source>
        <strain evidence="2 3">YU 961-1</strain>
    </source>
</reference>
<dbReference type="PANTHER" id="PTHR37318">
    <property type="entry name" value="BSL7504 PROTEIN"/>
    <property type="match status" value="1"/>
</dbReference>
<dbReference type="EMBL" id="PTIX01000008">
    <property type="protein sequence ID" value="PPK67016.1"/>
    <property type="molecule type" value="Genomic_DNA"/>
</dbReference>
<keyword evidence="3" id="KW-1185">Reference proteome</keyword>
<proteinExistence type="predicted"/>
<evidence type="ECO:0000313" key="2">
    <source>
        <dbReference type="EMBL" id="PPK67016.1"/>
    </source>
</evidence>
<protein>
    <submittedName>
        <fullName evidence="2">Winged helix DNA-binding protein</fullName>
    </submittedName>
</protein>
<feature type="domain" description="Winged helix DNA-binding" evidence="1">
    <location>
        <begin position="13"/>
        <end position="91"/>
    </location>
</feature>
<accession>A0A2S6GP99</accession>
<comment type="caution">
    <text evidence="2">The sequence shown here is derived from an EMBL/GenBank/DDBJ whole genome shotgun (WGS) entry which is preliminary data.</text>
</comment>
<dbReference type="RefSeq" id="WP_104479792.1">
    <property type="nucleotide sequence ID" value="NZ_CP154825.1"/>
</dbReference>
<dbReference type="SUPFAM" id="SSF46785">
    <property type="entry name" value="Winged helix' DNA-binding domain"/>
    <property type="match status" value="1"/>
</dbReference>
<dbReference type="GO" id="GO:0003677">
    <property type="term" value="F:DNA binding"/>
    <property type="evidence" value="ECO:0007669"/>
    <property type="project" value="UniProtKB-KW"/>
</dbReference>
<dbReference type="Proteomes" id="UP000239203">
    <property type="component" value="Unassembled WGS sequence"/>
</dbReference>
<keyword evidence="2" id="KW-0238">DNA-binding</keyword>
<dbReference type="Gene3D" id="1.10.10.10">
    <property type="entry name" value="Winged helix-like DNA-binding domain superfamily/Winged helix DNA-binding domain"/>
    <property type="match status" value="1"/>
</dbReference>
<name>A0A2S6GP99_9PSEU</name>
<evidence type="ECO:0000259" key="1">
    <source>
        <dbReference type="Pfam" id="PF13601"/>
    </source>
</evidence>
<dbReference type="InterPro" id="IPR027395">
    <property type="entry name" value="WH_DNA-bd_dom"/>
</dbReference>
<dbReference type="Pfam" id="PF13601">
    <property type="entry name" value="HTH_34"/>
    <property type="match status" value="1"/>
</dbReference>
<dbReference type="OrthoDB" id="4952043at2"/>
<gene>
    <name evidence="2" type="ORF">CLV40_10812</name>
</gene>
<dbReference type="AlphaFoldDB" id="A0A2S6GP99"/>
<evidence type="ECO:0000313" key="3">
    <source>
        <dbReference type="Proteomes" id="UP000239203"/>
    </source>
</evidence>
<dbReference type="InterPro" id="IPR036390">
    <property type="entry name" value="WH_DNA-bd_sf"/>
</dbReference>
<sequence length="110" mass="12031">MSELDPVIHALPRLSLCAALSAGPGWVEFAVAREATGLSDSAVSKHSRALEDSGYLEIRKGTVGRRPRTWLRLTPLGERRFRDHVQALHRMLDDPAPLPAGNSAPVDPRD</sequence>
<organism evidence="2 3">
    <name type="scientific">Actinokineospora auranticolor</name>
    <dbReference type="NCBI Taxonomy" id="155976"/>
    <lineage>
        <taxon>Bacteria</taxon>
        <taxon>Bacillati</taxon>
        <taxon>Actinomycetota</taxon>
        <taxon>Actinomycetes</taxon>
        <taxon>Pseudonocardiales</taxon>
        <taxon>Pseudonocardiaceae</taxon>
        <taxon>Actinokineospora</taxon>
    </lineage>
</organism>
<dbReference type="InterPro" id="IPR036388">
    <property type="entry name" value="WH-like_DNA-bd_sf"/>
</dbReference>